<evidence type="ECO:0000313" key="10">
    <source>
        <dbReference type="Proteomes" id="UP000017944"/>
    </source>
</evidence>
<dbReference type="PANTHER" id="PTHR37010">
    <property type="entry name" value="SULFURTRANSFERASE TUSE"/>
    <property type="match status" value="1"/>
</dbReference>
<evidence type="ECO:0000256" key="3">
    <source>
        <dbReference type="ARBA" id="ARBA00022679"/>
    </source>
</evidence>
<dbReference type="PIRSF" id="PIRSF006223">
    <property type="entry name" value="DsrC_TusE"/>
    <property type="match status" value="1"/>
</dbReference>
<dbReference type="EMBL" id="AXUT01000091">
    <property type="protein sequence ID" value="ESU80675.1"/>
    <property type="molecule type" value="Genomic_DNA"/>
</dbReference>
<dbReference type="EC" id="2.8.1.-" evidence="7"/>
<dbReference type="FunFam" id="1.10.10.370:FF:000001">
    <property type="entry name" value="Sulfurtransferase"/>
    <property type="match status" value="1"/>
</dbReference>
<comment type="subunit">
    <text evidence="6">Interacts with the TusBCD complex. Interacts with MnmA.</text>
</comment>
<dbReference type="Pfam" id="PF04358">
    <property type="entry name" value="DsrC"/>
    <property type="match status" value="1"/>
</dbReference>
<dbReference type="GO" id="GO:0002143">
    <property type="term" value="P:tRNA wobble position uridine thiolation"/>
    <property type="evidence" value="ECO:0007669"/>
    <property type="project" value="TreeGrafter"/>
</dbReference>
<dbReference type="NCBIfam" id="NF008562">
    <property type="entry name" value="PRK11508.1"/>
    <property type="match status" value="1"/>
</dbReference>
<keyword evidence="3 7" id="KW-0808">Transferase</keyword>
<evidence type="ECO:0000256" key="1">
    <source>
        <dbReference type="ARBA" id="ARBA00004496"/>
    </source>
</evidence>
<sequence length="128" mass="14500">MRGFVFCYTAGSLIKVVIIMLIFEGKEIETDTEGYLKESSQWSESLAVVIAENEGISLSPEHWEVVRFVRDFYLEFNTSPAIRMLVKAMANKFGEEKGNSRYLYRLFPKGPAKQATKIAGLPKPVKCI</sequence>
<dbReference type="NCBIfam" id="TIGR03342">
    <property type="entry name" value="dsrC_tusE_dsvC"/>
    <property type="match status" value="1"/>
</dbReference>
<dbReference type="InterPro" id="IPR007453">
    <property type="entry name" value="DsrC/TusE"/>
</dbReference>
<evidence type="ECO:0000313" key="9">
    <source>
        <dbReference type="EMBL" id="ESU80675.1"/>
    </source>
</evidence>
<evidence type="ECO:0000256" key="4">
    <source>
        <dbReference type="ARBA" id="ARBA00022694"/>
    </source>
</evidence>
<dbReference type="FunFam" id="3.30.1420.10:FF:000001">
    <property type="entry name" value="Sulfurtransferase"/>
    <property type="match status" value="1"/>
</dbReference>
<keyword evidence="4" id="KW-0819">tRNA processing</keyword>
<dbReference type="SUPFAM" id="SSF69721">
    <property type="entry name" value="DsrC, the gamma subunit of dissimilatory sulfite reductase"/>
    <property type="match status" value="1"/>
</dbReference>
<dbReference type="PATRIC" id="fig|1401327.3.peg.1181"/>
<dbReference type="Gene3D" id="1.10.10.370">
    <property type="entry name" value="DsrC-like protein, C-terminal domain"/>
    <property type="match status" value="1"/>
</dbReference>
<feature type="active site" description="Cysteine persulfide intermediate" evidence="8">
    <location>
        <position position="127"/>
    </location>
</feature>
<evidence type="ECO:0000256" key="7">
    <source>
        <dbReference type="PIRNR" id="PIRNR006223"/>
    </source>
</evidence>
<comment type="similarity">
    <text evidence="7">Belongs to the dsrC/tusE family.</text>
</comment>
<comment type="subcellular location">
    <subcellularLocation>
        <location evidence="1">Cytoplasm</location>
    </subcellularLocation>
</comment>
<dbReference type="GO" id="GO:0097163">
    <property type="term" value="F:sulfur carrier activity"/>
    <property type="evidence" value="ECO:0007669"/>
    <property type="project" value="TreeGrafter"/>
</dbReference>
<evidence type="ECO:0000256" key="8">
    <source>
        <dbReference type="PIRSR" id="PIRSR006223-50"/>
    </source>
</evidence>
<proteinExistence type="inferred from homology"/>
<dbReference type="PANTHER" id="PTHR37010:SF1">
    <property type="entry name" value="SULFURTRANSFERASE TUSE"/>
    <property type="match status" value="1"/>
</dbReference>
<keyword evidence="2" id="KW-0963">Cytoplasm</keyword>
<accession>A0A090NJX1</accession>
<dbReference type="InterPro" id="IPR042072">
    <property type="entry name" value="DsrC-like_C"/>
</dbReference>
<dbReference type="InterPro" id="IPR043163">
    <property type="entry name" value="DsrC-like_N"/>
</dbReference>
<comment type="caution">
    <text evidence="9">The sequence shown here is derived from an EMBL/GenBank/DDBJ whole genome shotgun (WGS) entry which is preliminary data.</text>
</comment>
<evidence type="ECO:0000256" key="2">
    <source>
        <dbReference type="ARBA" id="ARBA00022490"/>
    </source>
</evidence>
<evidence type="ECO:0000256" key="5">
    <source>
        <dbReference type="ARBA" id="ARBA00025277"/>
    </source>
</evidence>
<dbReference type="Gene3D" id="3.30.1420.10">
    <property type="match status" value="1"/>
</dbReference>
<organism evidence="9 10">
    <name type="scientific">Shigella dysenteriae WRSd3</name>
    <dbReference type="NCBI Taxonomy" id="1401327"/>
    <lineage>
        <taxon>Bacteria</taxon>
        <taxon>Pseudomonadati</taxon>
        <taxon>Pseudomonadota</taxon>
        <taxon>Gammaproteobacteria</taxon>
        <taxon>Enterobacterales</taxon>
        <taxon>Enterobacteriaceae</taxon>
        <taxon>Shigella</taxon>
    </lineage>
</organism>
<dbReference type="GO" id="GO:0005737">
    <property type="term" value="C:cytoplasm"/>
    <property type="evidence" value="ECO:0007669"/>
    <property type="project" value="UniProtKB-SubCell"/>
</dbReference>
<dbReference type="GO" id="GO:0016740">
    <property type="term" value="F:transferase activity"/>
    <property type="evidence" value="ECO:0007669"/>
    <property type="project" value="UniProtKB-KW"/>
</dbReference>
<gene>
    <name evidence="9" type="ORF">WRSd3_01283</name>
</gene>
<name>A0A090NJX1_SHIDY</name>
<dbReference type="AlphaFoldDB" id="A0A090NJX1"/>
<protein>
    <recommendedName>
        <fullName evidence="7">Sulfurtransferase</fullName>
        <ecNumber evidence="7">2.8.1.-</ecNumber>
    </recommendedName>
</protein>
<dbReference type="Proteomes" id="UP000017944">
    <property type="component" value="Unassembled WGS sequence"/>
</dbReference>
<evidence type="ECO:0000256" key="6">
    <source>
        <dbReference type="ARBA" id="ARBA00025918"/>
    </source>
</evidence>
<reference evidence="9 10" key="1">
    <citation type="submission" date="2013-10" db="EMBL/GenBank/DDBJ databases">
        <title>Draft genomes and the virulence plasmids of Sd1617 vaccine constructs: WRSd3 and WRSd5.</title>
        <authorList>
            <person name="Aksomboon Vongsawan A."/>
            <person name="Venkatesan M.M."/>
            <person name="Vaisvil B."/>
            <person name="Emel G."/>
            <person name="Kepatral V."/>
            <person name="Sethabutr O."/>
            <person name="Serichantalergs O."/>
            <person name="Mason C."/>
        </authorList>
    </citation>
    <scope>NUCLEOTIDE SEQUENCE [LARGE SCALE GENOMIC DNA]</scope>
    <source>
        <strain evidence="9 10">WRSd3</strain>
    </source>
</reference>
<comment type="function">
    <text evidence="5">Part of a sulfur-relay system required for 2-thiolation of 5-methylaminomethyl-2-thiouridine (mnm(5)s(2)U) at tRNA wobble positions. Could accept sulfur from TusD.</text>
</comment>
<dbReference type="InterPro" id="IPR025526">
    <property type="entry name" value="DsrC-like_dom_sf"/>
</dbReference>